<keyword evidence="16" id="KW-1185">Reference proteome</keyword>
<comment type="caution">
    <text evidence="15">The sequence shown here is derived from an EMBL/GenBank/DDBJ whole genome shotgun (WGS) entry which is preliminary data.</text>
</comment>
<evidence type="ECO:0000256" key="4">
    <source>
        <dbReference type="ARBA" id="ARBA00022723"/>
    </source>
</evidence>
<dbReference type="SMART" id="SM00304">
    <property type="entry name" value="HAMP"/>
    <property type="match status" value="1"/>
</dbReference>
<comment type="similarity">
    <text evidence="9">Belongs to the methyl-accepting chemotaxis (MCP) protein family.</text>
</comment>
<dbReference type="InterPro" id="IPR035938">
    <property type="entry name" value="Hemerythrin-like_sf"/>
</dbReference>
<feature type="coiled-coil region" evidence="11">
    <location>
        <begin position="254"/>
        <end position="281"/>
    </location>
</feature>
<evidence type="ECO:0000313" key="15">
    <source>
        <dbReference type="EMBL" id="GFM32886.1"/>
    </source>
</evidence>
<dbReference type="InterPro" id="IPR012312">
    <property type="entry name" value="Hemerythrin-like"/>
</dbReference>
<evidence type="ECO:0000256" key="12">
    <source>
        <dbReference type="SAM" id="Phobius"/>
    </source>
</evidence>
<keyword evidence="4" id="KW-0479">Metal-binding</keyword>
<name>A0A7J0BGT2_9BACT</name>
<gene>
    <name evidence="15" type="ORF">DSM101010T_12510</name>
</gene>
<dbReference type="Pfam" id="PF00015">
    <property type="entry name" value="MCPsignal"/>
    <property type="match status" value="1"/>
</dbReference>
<dbReference type="AlphaFoldDB" id="A0A7J0BGT2"/>
<dbReference type="CDD" id="cd11386">
    <property type="entry name" value="MCP_signal"/>
    <property type="match status" value="1"/>
</dbReference>
<dbReference type="SMART" id="SM00283">
    <property type="entry name" value="MA"/>
    <property type="match status" value="1"/>
</dbReference>
<dbReference type="NCBIfam" id="TIGR02481">
    <property type="entry name" value="hemeryth_dom"/>
    <property type="match status" value="1"/>
</dbReference>
<dbReference type="Gene3D" id="6.10.340.10">
    <property type="match status" value="1"/>
</dbReference>
<proteinExistence type="inferred from homology"/>
<organism evidence="15 16">
    <name type="scientific">Desulfovibrio subterraneus</name>
    <dbReference type="NCBI Taxonomy" id="2718620"/>
    <lineage>
        <taxon>Bacteria</taxon>
        <taxon>Pseudomonadati</taxon>
        <taxon>Thermodesulfobacteriota</taxon>
        <taxon>Desulfovibrionia</taxon>
        <taxon>Desulfovibrionales</taxon>
        <taxon>Desulfovibrionaceae</taxon>
        <taxon>Desulfovibrio</taxon>
    </lineage>
</organism>
<dbReference type="InterPro" id="IPR029095">
    <property type="entry name" value="NarX-like_N"/>
</dbReference>
<dbReference type="PROSITE" id="PS50111">
    <property type="entry name" value="CHEMOTAXIS_TRANSDUC_2"/>
    <property type="match status" value="1"/>
</dbReference>
<evidence type="ECO:0000259" key="14">
    <source>
        <dbReference type="PROSITE" id="PS50885"/>
    </source>
</evidence>
<dbReference type="GO" id="GO:0007165">
    <property type="term" value="P:signal transduction"/>
    <property type="evidence" value="ECO:0007669"/>
    <property type="project" value="UniProtKB-KW"/>
</dbReference>
<protein>
    <recommendedName>
        <fullName evidence="17">Methyl-accepting chemotaxis protein</fullName>
    </recommendedName>
</protein>
<evidence type="ECO:0000256" key="11">
    <source>
        <dbReference type="SAM" id="Coils"/>
    </source>
</evidence>
<dbReference type="PANTHER" id="PTHR32089:SF112">
    <property type="entry name" value="LYSOZYME-LIKE PROTEIN-RELATED"/>
    <property type="match status" value="1"/>
</dbReference>
<evidence type="ECO:0000256" key="10">
    <source>
        <dbReference type="PROSITE-ProRule" id="PRU00284"/>
    </source>
</evidence>
<dbReference type="InterPro" id="IPR012827">
    <property type="entry name" value="Hemerythrin_metal-bd"/>
</dbReference>
<dbReference type="Proteomes" id="UP000503840">
    <property type="component" value="Unassembled WGS sequence"/>
</dbReference>
<evidence type="ECO:0008006" key="17">
    <source>
        <dbReference type="Google" id="ProtNLM"/>
    </source>
</evidence>
<dbReference type="RefSeq" id="WP_174404547.1">
    <property type="nucleotide sequence ID" value="NZ_BLVO01000012.1"/>
</dbReference>
<evidence type="ECO:0000313" key="16">
    <source>
        <dbReference type="Proteomes" id="UP000503840"/>
    </source>
</evidence>
<feature type="transmembrane region" description="Helical" evidence="12">
    <location>
        <begin position="171"/>
        <end position="194"/>
    </location>
</feature>
<dbReference type="Gene3D" id="1.20.120.50">
    <property type="entry name" value="Hemerythrin-like"/>
    <property type="match status" value="1"/>
</dbReference>
<evidence type="ECO:0000259" key="13">
    <source>
        <dbReference type="PROSITE" id="PS50111"/>
    </source>
</evidence>
<dbReference type="GO" id="GO:0046872">
    <property type="term" value="F:metal ion binding"/>
    <property type="evidence" value="ECO:0007669"/>
    <property type="project" value="UniProtKB-KW"/>
</dbReference>
<dbReference type="PANTHER" id="PTHR32089">
    <property type="entry name" value="METHYL-ACCEPTING CHEMOTAXIS PROTEIN MCPB"/>
    <property type="match status" value="1"/>
</dbReference>
<dbReference type="Gene3D" id="1.10.287.950">
    <property type="entry name" value="Methyl-accepting chemotaxis protein"/>
    <property type="match status" value="1"/>
</dbReference>
<keyword evidence="7 12" id="KW-0472">Membrane</keyword>
<keyword evidence="8 10" id="KW-0807">Transducer</keyword>
<dbReference type="Pfam" id="PF13675">
    <property type="entry name" value="PilJ"/>
    <property type="match status" value="1"/>
</dbReference>
<dbReference type="InterPro" id="IPR004089">
    <property type="entry name" value="MCPsignal_dom"/>
</dbReference>
<dbReference type="PROSITE" id="PS50885">
    <property type="entry name" value="HAMP"/>
    <property type="match status" value="1"/>
</dbReference>
<dbReference type="NCBIfam" id="NF033749">
    <property type="entry name" value="bact_hemeryth"/>
    <property type="match status" value="1"/>
</dbReference>
<dbReference type="EMBL" id="BLVO01000012">
    <property type="protein sequence ID" value="GFM32886.1"/>
    <property type="molecule type" value="Genomic_DNA"/>
</dbReference>
<dbReference type="GO" id="GO:0016020">
    <property type="term" value="C:membrane"/>
    <property type="evidence" value="ECO:0007669"/>
    <property type="project" value="UniProtKB-SubCell"/>
</dbReference>
<feature type="coiled-coil region" evidence="11">
    <location>
        <begin position="366"/>
        <end position="393"/>
    </location>
</feature>
<feature type="transmembrane region" description="Helical" evidence="12">
    <location>
        <begin position="7"/>
        <end position="28"/>
    </location>
</feature>
<feature type="domain" description="Methyl-accepting transducer" evidence="13">
    <location>
        <begin position="295"/>
        <end position="531"/>
    </location>
</feature>
<dbReference type="InterPro" id="IPR003660">
    <property type="entry name" value="HAMP_dom"/>
</dbReference>
<dbReference type="SUPFAM" id="SSF47188">
    <property type="entry name" value="Hemerythrin-like"/>
    <property type="match status" value="1"/>
</dbReference>
<evidence type="ECO:0000256" key="8">
    <source>
        <dbReference type="ARBA" id="ARBA00023224"/>
    </source>
</evidence>
<reference evidence="15 16" key="1">
    <citation type="submission" date="2020-05" db="EMBL/GenBank/DDBJ databases">
        <title>Draft genome sequence of Desulfovibrio sp. strain HN2T.</title>
        <authorList>
            <person name="Ueno A."/>
            <person name="Tamazawa S."/>
            <person name="Tamamura S."/>
            <person name="Murakami T."/>
            <person name="Kiyama T."/>
            <person name="Inomata H."/>
            <person name="Amano Y."/>
            <person name="Miyakawa K."/>
            <person name="Tamaki H."/>
            <person name="Naganuma T."/>
            <person name="Kaneko K."/>
        </authorList>
    </citation>
    <scope>NUCLEOTIDE SEQUENCE [LARGE SCALE GENOMIC DNA]</scope>
    <source>
        <strain evidence="15 16">HN2</strain>
    </source>
</reference>
<sequence>MTIRTRILISILSLFFVSLTMLAGTLIVTRSQDGDGLAINLSGRQRMLSQKIAKEALAFEISKDAAYKDSLSNSIRIFDKTLDALANGGSAPLTLNVSGPAGTLSAPDPDVAEQLAQVSSIWRDYRRQVEASLEGKADATAALPAASDKLVASMSKAVSLMQASAEGKVQYLLFLELACAAFGAFVLLIILLGLRRDLFSPLASLRAYSQKVADGKLDARPEGEYAHELLSLKDDIGTMVANLKTKMAEADALGREANLRAEETAKALQEAEKQRQTVQQLFDTMTAVANKAQGVSQKVFASVEELSRQIEVVNNGVDIQRDRMTETATAMEEMNGTVYEVAQNASSAAQSAAHSKDNAETGAKGVRKAVESIEKIQQRIMSLKDTMGQLGKQADSISQIMVTISDIADQTNLLALNAAIEAARAGDAGRGFAVVADEVRKLAEKTMNATKEVGDAVKLIQSHARENVQAVELAAKDIVISTDAASESGRFMEEIVHIVDETAMQVSSIATASEEQSAASEEINRAVSEVTRVASDTAEGMTVAARALVEISGLVEELDTVIQSLASGKATGVDTNGNGDLFTWTPDLALGIKSIDDQHKRLVHLINSLHKAMKERRSKDHLISIVDELKNYTVTHFKFEEDLFAKHKYAETPGHIQQHVKFVEKVLDFEEGLKSGKLTVTMDVMRFLKEWLMKHINGTDRRYAPFLKQKGVR</sequence>
<keyword evidence="11" id="KW-0175">Coiled coil</keyword>
<evidence type="ECO:0000256" key="7">
    <source>
        <dbReference type="ARBA" id="ARBA00023136"/>
    </source>
</evidence>
<dbReference type="CDD" id="cd12107">
    <property type="entry name" value="Hemerythrin"/>
    <property type="match status" value="1"/>
</dbReference>
<evidence type="ECO:0000256" key="2">
    <source>
        <dbReference type="ARBA" id="ARBA00010587"/>
    </source>
</evidence>
<dbReference type="SUPFAM" id="SSF58104">
    <property type="entry name" value="Methyl-accepting chemotaxis protein (MCP) signaling domain"/>
    <property type="match status" value="1"/>
</dbReference>
<keyword evidence="6" id="KW-0408">Iron</keyword>
<dbReference type="InterPro" id="IPR016131">
    <property type="entry name" value="Haemerythrin_Fe_BS"/>
</dbReference>
<evidence type="ECO:0000256" key="9">
    <source>
        <dbReference type="ARBA" id="ARBA00029447"/>
    </source>
</evidence>
<evidence type="ECO:0000256" key="3">
    <source>
        <dbReference type="ARBA" id="ARBA00022692"/>
    </source>
</evidence>
<evidence type="ECO:0000256" key="1">
    <source>
        <dbReference type="ARBA" id="ARBA00004141"/>
    </source>
</evidence>
<keyword evidence="5 12" id="KW-1133">Transmembrane helix</keyword>
<comment type="similarity">
    <text evidence="2">Belongs to the hemerythrin family.</text>
</comment>
<dbReference type="Pfam" id="PF01814">
    <property type="entry name" value="Hemerythrin"/>
    <property type="match status" value="1"/>
</dbReference>
<accession>A0A7J0BGT2</accession>
<dbReference type="PROSITE" id="PS00550">
    <property type="entry name" value="HEMERYTHRINS"/>
    <property type="match status" value="1"/>
</dbReference>
<evidence type="ECO:0000256" key="6">
    <source>
        <dbReference type="ARBA" id="ARBA00023004"/>
    </source>
</evidence>
<feature type="domain" description="HAMP" evidence="14">
    <location>
        <begin position="196"/>
        <end position="248"/>
    </location>
</feature>
<evidence type="ECO:0000256" key="5">
    <source>
        <dbReference type="ARBA" id="ARBA00022989"/>
    </source>
</evidence>
<keyword evidence="3 12" id="KW-0812">Transmembrane</keyword>
<comment type="subcellular location">
    <subcellularLocation>
        <location evidence="1">Membrane</location>
        <topology evidence="1">Multi-pass membrane protein</topology>
    </subcellularLocation>
</comment>